<protein>
    <submittedName>
        <fullName evidence="2">Helix-turn-helix domain of resolvase</fullName>
    </submittedName>
</protein>
<name>A0A1I6EDU2_9FIRM</name>
<keyword evidence="3" id="KW-1185">Reference proteome</keyword>
<dbReference type="InterPro" id="IPR017894">
    <property type="entry name" value="HTH_IS21_transposase_type"/>
</dbReference>
<dbReference type="SUPFAM" id="SSF46689">
    <property type="entry name" value="Homeodomain-like"/>
    <property type="match status" value="1"/>
</dbReference>
<dbReference type="Gene3D" id="1.10.10.60">
    <property type="entry name" value="Homeodomain-like"/>
    <property type="match status" value="1"/>
</dbReference>
<feature type="domain" description="HTH IS21-type" evidence="1">
    <location>
        <begin position="2"/>
        <end position="63"/>
    </location>
</feature>
<proteinExistence type="predicted"/>
<evidence type="ECO:0000313" key="3">
    <source>
        <dbReference type="Proteomes" id="UP000199584"/>
    </source>
</evidence>
<accession>A0A1I6EDU2</accession>
<sequence>MYKWQRIKALHAQGVSIRKIARTLGVSRNTVRKYLKEANPPQFKAREYEKQLDRYREEIQAMLDKGYIGT</sequence>
<reference evidence="3" key="1">
    <citation type="submission" date="2016-10" db="EMBL/GenBank/DDBJ databases">
        <authorList>
            <person name="Varghese N."/>
            <person name="Submissions S."/>
        </authorList>
    </citation>
    <scope>NUCLEOTIDE SEQUENCE [LARGE SCALE GENOMIC DNA]</scope>
    <source>
        <strain evidence="3">DSM 3669</strain>
    </source>
</reference>
<dbReference type="OrthoDB" id="3193769at2"/>
<gene>
    <name evidence="2" type="ORF">SAMN05660706_13733</name>
</gene>
<dbReference type="PROSITE" id="PS50531">
    <property type="entry name" value="HTH_IS21"/>
    <property type="match status" value="1"/>
</dbReference>
<evidence type="ECO:0000313" key="2">
    <source>
        <dbReference type="EMBL" id="SFR15926.1"/>
    </source>
</evidence>
<dbReference type="InterPro" id="IPR006120">
    <property type="entry name" value="Resolvase_HTH_dom"/>
</dbReference>
<dbReference type="AlphaFoldDB" id="A0A1I6EDU2"/>
<dbReference type="GO" id="GO:0000150">
    <property type="term" value="F:DNA strand exchange activity"/>
    <property type="evidence" value="ECO:0007669"/>
    <property type="project" value="InterPro"/>
</dbReference>
<dbReference type="Pfam" id="PF02796">
    <property type="entry name" value="HTH_7"/>
    <property type="match status" value="1"/>
</dbReference>
<organism evidence="2 3">
    <name type="scientific">Desulfoscipio geothermicus DSM 3669</name>
    <dbReference type="NCBI Taxonomy" id="1121426"/>
    <lineage>
        <taxon>Bacteria</taxon>
        <taxon>Bacillati</taxon>
        <taxon>Bacillota</taxon>
        <taxon>Clostridia</taxon>
        <taxon>Eubacteriales</taxon>
        <taxon>Desulfallaceae</taxon>
        <taxon>Desulfoscipio</taxon>
    </lineage>
</organism>
<feature type="non-terminal residue" evidence="2">
    <location>
        <position position="70"/>
    </location>
</feature>
<evidence type="ECO:0000259" key="1">
    <source>
        <dbReference type="PROSITE" id="PS50531"/>
    </source>
</evidence>
<dbReference type="RefSeq" id="WP_114340146.1">
    <property type="nucleotide sequence ID" value="NZ_FOYM01000037.1"/>
</dbReference>
<dbReference type="InterPro" id="IPR009057">
    <property type="entry name" value="Homeodomain-like_sf"/>
</dbReference>
<dbReference type="Proteomes" id="UP000199584">
    <property type="component" value="Unassembled WGS sequence"/>
</dbReference>
<dbReference type="STRING" id="39060.SAMN05660706_13733"/>
<dbReference type="GO" id="GO:0003677">
    <property type="term" value="F:DNA binding"/>
    <property type="evidence" value="ECO:0007669"/>
    <property type="project" value="InterPro"/>
</dbReference>
<dbReference type="EMBL" id="FOYM01000037">
    <property type="protein sequence ID" value="SFR15926.1"/>
    <property type="molecule type" value="Genomic_DNA"/>
</dbReference>